<accession>A0A9K3LFX0</accession>
<sequence length="255" mass="29789">MQTGRGITNYQSDQPSHSLSGKTTEFDDQLLQRGIVTAQQVYLAKGASVEQAERLAQEWKDRHHKSPNNEIDTIRSSSPSWAAKESSQDDNNNDDVDDDDDDDDDSFLDDEEAEDEFLQRYRQERMEQLKEQLQQHLGIAHITRQEWMTAVTQASEHQWVLVTMVDGYCRDRVLQELHHFQRQQQQDRYSLKLVTIDATDAIPNWPIERVPTLFAYHHGTKQHEWFANTPGEWPGSLSCLLQQEWKITIQHFIQL</sequence>
<keyword evidence="4" id="KW-1185">Reference proteome</keyword>
<dbReference type="AlphaFoldDB" id="A0A9K3LFX0"/>
<dbReference type="GO" id="GO:0006457">
    <property type="term" value="P:protein folding"/>
    <property type="evidence" value="ECO:0007669"/>
    <property type="project" value="TreeGrafter"/>
</dbReference>
<feature type="compositionally biased region" description="Basic and acidic residues" evidence="2">
    <location>
        <begin position="51"/>
        <end position="61"/>
    </location>
</feature>
<name>A0A9K3LFX0_9STRA</name>
<gene>
    <name evidence="3" type="ORF">IV203_035270</name>
</gene>
<feature type="region of interest" description="Disordered" evidence="2">
    <location>
        <begin position="1"/>
        <end position="25"/>
    </location>
</feature>
<protein>
    <submittedName>
        <fullName evidence="3">Uncharacterized protein</fullName>
    </submittedName>
</protein>
<feature type="compositionally biased region" description="Polar residues" evidence="2">
    <location>
        <begin position="1"/>
        <end position="23"/>
    </location>
</feature>
<evidence type="ECO:0000313" key="3">
    <source>
        <dbReference type="EMBL" id="KAG7360171.1"/>
    </source>
</evidence>
<dbReference type="PANTHER" id="PTHR45809:SF3">
    <property type="entry name" value="VIRAL IAP-ASSOCIATED FACTOR HOMOLOG"/>
    <property type="match status" value="1"/>
</dbReference>
<dbReference type="EMBL" id="JAGRRH010000013">
    <property type="protein sequence ID" value="KAG7360171.1"/>
    <property type="molecule type" value="Genomic_DNA"/>
</dbReference>
<dbReference type="PANTHER" id="PTHR45809">
    <property type="entry name" value="VIRAL IAP-ASSOCIATED FACTOR HOMOLOG"/>
    <property type="match status" value="1"/>
</dbReference>
<evidence type="ECO:0000256" key="2">
    <source>
        <dbReference type="SAM" id="MobiDB-lite"/>
    </source>
</evidence>
<reference evidence="3" key="2">
    <citation type="submission" date="2021-04" db="EMBL/GenBank/DDBJ databases">
        <authorList>
            <person name="Podell S."/>
        </authorList>
    </citation>
    <scope>NUCLEOTIDE SEQUENCE</scope>
    <source>
        <strain evidence="3">Hildebrandi</strain>
    </source>
</reference>
<feature type="compositionally biased region" description="Acidic residues" evidence="2">
    <location>
        <begin position="91"/>
        <end position="108"/>
    </location>
</feature>
<feature type="region of interest" description="Disordered" evidence="2">
    <location>
        <begin position="49"/>
        <end position="108"/>
    </location>
</feature>
<evidence type="ECO:0000256" key="1">
    <source>
        <dbReference type="ARBA" id="ARBA00009686"/>
    </source>
</evidence>
<proteinExistence type="inferred from homology"/>
<comment type="caution">
    <text evidence="3">The sequence shown here is derived from an EMBL/GenBank/DDBJ whole genome shotgun (WGS) entry which is preliminary data.</text>
</comment>
<comment type="similarity">
    <text evidence="1">Belongs to the phosducin family.</text>
</comment>
<dbReference type="InterPro" id="IPR051498">
    <property type="entry name" value="Phosducin-like_chap/apop_reg"/>
</dbReference>
<reference evidence="3" key="1">
    <citation type="journal article" date="2021" name="Sci. Rep.">
        <title>Diploid genomic architecture of Nitzschia inconspicua, an elite biomass production diatom.</title>
        <authorList>
            <person name="Oliver A."/>
            <person name="Podell S."/>
            <person name="Pinowska A."/>
            <person name="Traller J.C."/>
            <person name="Smith S.R."/>
            <person name="McClure R."/>
            <person name="Beliaev A."/>
            <person name="Bohutskyi P."/>
            <person name="Hill E.A."/>
            <person name="Rabines A."/>
            <person name="Zheng H."/>
            <person name="Allen L.Z."/>
            <person name="Kuo A."/>
            <person name="Grigoriev I.V."/>
            <person name="Allen A.E."/>
            <person name="Hazlebeck D."/>
            <person name="Allen E.E."/>
        </authorList>
    </citation>
    <scope>NUCLEOTIDE SEQUENCE</scope>
    <source>
        <strain evidence="3">Hildebrandi</strain>
    </source>
</reference>
<dbReference type="GO" id="GO:0005737">
    <property type="term" value="C:cytoplasm"/>
    <property type="evidence" value="ECO:0007669"/>
    <property type="project" value="TreeGrafter"/>
</dbReference>
<feature type="compositionally biased region" description="Low complexity" evidence="2">
    <location>
        <begin position="76"/>
        <end position="85"/>
    </location>
</feature>
<evidence type="ECO:0000313" key="4">
    <source>
        <dbReference type="Proteomes" id="UP000693970"/>
    </source>
</evidence>
<organism evidence="3 4">
    <name type="scientific">Nitzschia inconspicua</name>
    <dbReference type="NCBI Taxonomy" id="303405"/>
    <lineage>
        <taxon>Eukaryota</taxon>
        <taxon>Sar</taxon>
        <taxon>Stramenopiles</taxon>
        <taxon>Ochrophyta</taxon>
        <taxon>Bacillariophyta</taxon>
        <taxon>Bacillariophyceae</taxon>
        <taxon>Bacillariophycidae</taxon>
        <taxon>Bacillariales</taxon>
        <taxon>Bacillariaceae</taxon>
        <taxon>Nitzschia</taxon>
    </lineage>
</organism>
<dbReference type="OrthoDB" id="45518at2759"/>
<dbReference type="Proteomes" id="UP000693970">
    <property type="component" value="Unassembled WGS sequence"/>
</dbReference>